<organism evidence="1">
    <name type="scientific">Myoviridae sp. ctoIO8</name>
    <dbReference type="NCBI Taxonomy" id="2825173"/>
    <lineage>
        <taxon>Viruses</taxon>
        <taxon>Duplodnaviria</taxon>
        <taxon>Heunggongvirae</taxon>
        <taxon>Uroviricota</taxon>
        <taxon>Caudoviricetes</taxon>
    </lineage>
</organism>
<dbReference type="EMBL" id="BK015314">
    <property type="protein sequence ID" value="DAE00891.1"/>
    <property type="molecule type" value="Genomic_DNA"/>
</dbReference>
<reference evidence="1" key="1">
    <citation type="journal article" date="2021" name="Proc. Natl. Acad. Sci. U.S.A.">
        <title>A Catalog of Tens of Thousands of Viruses from Human Metagenomes Reveals Hidden Associations with Chronic Diseases.</title>
        <authorList>
            <person name="Tisza M.J."/>
            <person name="Buck C.B."/>
        </authorList>
    </citation>
    <scope>NUCLEOTIDE SEQUENCE</scope>
    <source>
        <strain evidence="1">CtoIO8</strain>
    </source>
</reference>
<evidence type="ECO:0000313" key="1">
    <source>
        <dbReference type="EMBL" id="DAE00891.1"/>
    </source>
</evidence>
<protein>
    <submittedName>
        <fullName evidence="1">Uncharacterized protein</fullName>
    </submittedName>
</protein>
<accession>A0A8S5P352</accession>
<proteinExistence type="predicted"/>
<name>A0A8S5P352_9CAUD</name>
<sequence length="54" mass="6328">MWGKSHFAIRTEFQNTVFDVYRTVIIWNFGVGQTGYVPYNFPFSVAVCVWVVFC</sequence>